<dbReference type="InterPro" id="IPR000917">
    <property type="entry name" value="Sulfatase_N"/>
</dbReference>
<keyword evidence="6" id="KW-0325">Glycoprotein</keyword>
<feature type="chain" id="PRO_5042930996" description="Sulfatase N-terminal domain-containing protein" evidence="8">
    <location>
        <begin position="19"/>
        <end position="794"/>
    </location>
</feature>
<sequence length="794" mass="89239">MITWVVVLVAVWTQESNTTSSLESNLTTALPPVTTTALPTTSDVTTDMQVTSSPSDTTPAVNINETTTQPQATTSAPATTDTTGATTLNITTSSTTQTATTTSNTTTPTTTTSTTTTTAPTTTQPPPPPLPSKPHIVLMMADDLGWNDVSWNNPGVKMPNLKELAQNGVILNYSYVLPTCTPTRATLLSGRHSFTYGMQKGALDAMEPMGLPLKIRTLPQPLKKVGYTTHMIGKWHLGFCDWAYTPTKRGFDTFYGFYTGSEDYYSHERPKGRMKKKHLAVRNDHNSWLDLRNNTEPDSNKRGIYSTHLFASVAEDLLQSRDSTVPMFLYFPFQSVHAPMQVPQTYTQAYSNVENFKRKKFLGMVLAMDEAVGRVVEALKKTGHYKNSVIIFTTDNGGSLKKGASNHPLKGGKSNYQEGGTRGPTFIHSPLLPNPGTVYNGLFHVTDWYSTIVALAGGIVPKIVEGYNQWNAIAGYEDPPREKIIYNLDVTSKGFHAAVRLGDMKLSVGRVGREKFSYYPVQYKVKPRTYIMSQSVRNYTSSSVLSPGTKMLTKLHPGTTNNSVLLSDVRFDNSFSSLLDYYTPKYSHLRQKRSGKKFIAKIKTGSKDSRKNKNKYCSNKNRKLSNKKTKVGKDKDKDKYSSHKNSKFFNKKNNKQRGNGTKKKKGSLSEEFIDDFIVKHEDNSDKLRTRGPNRNFIKWIELKFHKDLTWNSVVLRKLDQFLGDDIKIRLHNITSDPVESNDLSWENLLTVQTVMYTIAYELYRYVPVKPKIREEKSHPRFWDGVWTPGWCKAK</sequence>
<name>A0AAN8X5U5_HALRR</name>
<evidence type="ECO:0000256" key="6">
    <source>
        <dbReference type="ARBA" id="ARBA00023180"/>
    </source>
</evidence>
<feature type="compositionally biased region" description="Pro residues" evidence="7">
    <location>
        <begin position="123"/>
        <end position="132"/>
    </location>
</feature>
<dbReference type="PROSITE" id="PS00149">
    <property type="entry name" value="SULFATASE_2"/>
    <property type="match status" value="1"/>
</dbReference>
<evidence type="ECO:0000313" key="11">
    <source>
        <dbReference type="Proteomes" id="UP001381693"/>
    </source>
</evidence>
<comment type="caution">
    <text evidence="10">The sequence shown here is derived from an EMBL/GenBank/DDBJ whole genome shotgun (WGS) entry which is preliminary data.</text>
</comment>
<keyword evidence="4" id="KW-0378">Hydrolase</keyword>
<feature type="domain" description="Sulfatase N-terminal" evidence="9">
    <location>
        <begin position="134"/>
        <end position="457"/>
    </location>
</feature>
<dbReference type="AlphaFoldDB" id="A0AAN8X5U5"/>
<feature type="signal peptide" evidence="8">
    <location>
        <begin position="1"/>
        <end position="18"/>
    </location>
</feature>
<dbReference type="InterPro" id="IPR017850">
    <property type="entry name" value="Alkaline_phosphatase_core_sf"/>
</dbReference>
<keyword evidence="5" id="KW-0106">Calcium</keyword>
<feature type="compositionally biased region" description="Low complexity" evidence="7">
    <location>
        <begin position="33"/>
        <end position="47"/>
    </location>
</feature>
<dbReference type="EMBL" id="JAXCGZ010009469">
    <property type="protein sequence ID" value="KAK7077117.1"/>
    <property type="molecule type" value="Genomic_DNA"/>
</dbReference>
<evidence type="ECO:0000256" key="4">
    <source>
        <dbReference type="ARBA" id="ARBA00022801"/>
    </source>
</evidence>
<protein>
    <recommendedName>
        <fullName evidence="9">Sulfatase N-terminal domain-containing protein</fullName>
    </recommendedName>
</protein>
<dbReference type="Gene3D" id="3.40.720.10">
    <property type="entry name" value="Alkaline Phosphatase, subunit A"/>
    <property type="match status" value="1"/>
</dbReference>
<dbReference type="InterPro" id="IPR024607">
    <property type="entry name" value="Sulfatase_CS"/>
</dbReference>
<organism evidence="10 11">
    <name type="scientific">Halocaridina rubra</name>
    <name type="common">Hawaiian red shrimp</name>
    <dbReference type="NCBI Taxonomy" id="373956"/>
    <lineage>
        <taxon>Eukaryota</taxon>
        <taxon>Metazoa</taxon>
        <taxon>Ecdysozoa</taxon>
        <taxon>Arthropoda</taxon>
        <taxon>Crustacea</taxon>
        <taxon>Multicrustacea</taxon>
        <taxon>Malacostraca</taxon>
        <taxon>Eumalacostraca</taxon>
        <taxon>Eucarida</taxon>
        <taxon>Decapoda</taxon>
        <taxon>Pleocyemata</taxon>
        <taxon>Caridea</taxon>
        <taxon>Atyoidea</taxon>
        <taxon>Atyidae</taxon>
        <taxon>Halocaridina</taxon>
    </lineage>
</organism>
<evidence type="ECO:0000256" key="2">
    <source>
        <dbReference type="ARBA" id="ARBA00008779"/>
    </source>
</evidence>
<dbReference type="Gene3D" id="3.30.1120.10">
    <property type="match status" value="1"/>
</dbReference>
<evidence type="ECO:0000259" key="9">
    <source>
        <dbReference type="Pfam" id="PF00884"/>
    </source>
</evidence>
<comment type="cofactor">
    <cofactor evidence="1">
        <name>Ca(2+)</name>
        <dbReference type="ChEBI" id="CHEBI:29108"/>
    </cofactor>
</comment>
<proteinExistence type="inferred from homology"/>
<feature type="region of interest" description="Disordered" evidence="7">
    <location>
        <begin position="33"/>
        <end position="133"/>
    </location>
</feature>
<dbReference type="PANTHER" id="PTHR10342:SF274">
    <property type="entry name" value="ARYLSULFATASE B"/>
    <property type="match status" value="1"/>
</dbReference>
<evidence type="ECO:0000256" key="1">
    <source>
        <dbReference type="ARBA" id="ARBA00001913"/>
    </source>
</evidence>
<feature type="compositionally biased region" description="Basic and acidic residues" evidence="7">
    <location>
        <begin position="631"/>
        <end position="641"/>
    </location>
</feature>
<keyword evidence="11" id="KW-1185">Reference proteome</keyword>
<dbReference type="Pfam" id="PF00884">
    <property type="entry name" value="Sulfatase"/>
    <property type="match status" value="1"/>
</dbReference>
<evidence type="ECO:0000256" key="7">
    <source>
        <dbReference type="SAM" id="MobiDB-lite"/>
    </source>
</evidence>
<dbReference type="GO" id="GO:0008484">
    <property type="term" value="F:sulfuric ester hydrolase activity"/>
    <property type="evidence" value="ECO:0007669"/>
    <property type="project" value="InterPro"/>
</dbReference>
<keyword evidence="8" id="KW-0732">Signal</keyword>
<evidence type="ECO:0000256" key="5">
    <source>
        <dbReference type="ARBA" id="ARBA00022837"/>
    </source>
</evidence>
<gene>
    <name evidence="10" type="ORF">SK128_010596</name>
</gene>
<feature type="region of interest" description="Disordered" evidence="7">
    <location>
        <begin position="600"/>
        <end position="666"/>
    </location>
</feature>
<feature type="compositionally biased region" description="Low complexity" evidence="7">
    <location>
        <begin position="66"/>
        <end position="122"/>
    </location>
</feature>
<dbReference type="PANTHER" id="PTHR10342">
    <property type="entry name" value="ARYLSULFATASE"/>
    <property type="match status" value="1"/>
</dbReference>
<feature type="compositionally biased region" description="Polar residues" evidence="7">
    <location>
        <begin position="48"/>
        <end position="65"/>
    </location>
</feature>
<feature type="compositionally biased region" description="Basic residues" evidence="7">
    <location>
        <begin position="612"/>
        <end position="630"/>
    </location>
</feature>
<dbReference type="Proteomes" id="UP001381693">
    <property type="component" value="Unassembled WGS sequence"/>
</dbReference>
<evidence type="ECO:0000256" key="8">
    <source>
        <dbReference type="SAM" id="SignalP"/>
    </source>
</evidence>
<reference evidence="10 11" key="1">
    <citation type="submission" date="2023-11" db="EMBL/GenBank/DDBJ databases">
        <title>Halocaridina rubra genome assembly.</title>
        <authorList>
            <person name="Smith C."/>
        </authorList>
    </citation>
    <scope>NUCLEOTIDE SEQUENCE [LARGE SCALE GENOMIC DNA]</scope>
    <source>
        <strain evidence="10">EP-1</strain>
        <tissue evidence="10">Whole</tissue>
    </source>
</reference>
<dbReference type="SUPFAM" id="SSF53649">
    <property type="entry name" value="Alkaline phosphatase-like"/>
    <property type="match status" value="1"/>
</dbReference>
<accession>A0AAN8X5U5</accession>
<keyword evidence="3" id="KW-0479">Metal-binding</keyword>
<dbReference type="CDD" id="cd16029">
    <property type="entry name" value="4-S"/>
    <property type="match status" value="1"/>
</dbReference>
<dbReference type="GO" id="GO:0046872">
    <property type="term" value="F:metal ion binding"/>
    <property type="evidence" value="ECO:0007669"/>
    <property type="project" value="UniProtKB-KW"/>
</dbReference>
<comment type="similarity">
    <text evidence="2">Belongs to the sulfatase family.</text>
</comment>
<feature type="compositionally biased region" description="Basic residues" evidence="7">
    <location>
        <begin position="642"/>
        <end position="666"/>
    </location>
</feature>
<evidence type="ECO:0000256" key="3">
    <source>
        <dbReference type="ARBA" id="ARBA00022723"/>
    </source>
</evidence>
<dbReference type="InterPro" id="IPR047115">
    <property type="entry name" value="ARSB"/>
</dbReference>
<evidence type="ECO:0000313" key="10">
    <source>
        <dbReference type="EMBL" id="KAK7077117.1"/>
    </source>
</evidence>